<accession>C9LEJ1</accession>
<evidence type="ECO:0000313" key="3">
    <source>
        <dbReference type="Proteomes" id="UP000003460"/>
    </source>
</evidence>
<dbReference type="AlphaFoldDB" id="C9LEJ1"/>
<evidence type="ECO:0000256" key="1">
    <source>
        <dbReference type="SAM" id="MobiDB-lite"/>
    </source>
</evidence>
<dbReference type="EMBL" id="ACIJ02000016">
    <property type="protein sequence ID" value="EEX72160.1"/>
    <property type="molecule type" value="Genomic_DNA"/>
</dbReference>
<protein>
    <submittedName>
        <fullName evidence="2">Uncharacterized protein</fullName>
    </submittedName>
</protein>
<comment type="caution">
    <text evidence="2">The sequence shown here is derived from an EMBL/GenBank/DDBJ whole genome shotgun (WGS) entry which is preliminary data.</text>
</comment>
<organism evidence="2 3">
    <name type="scientific">Alloprevotella tannerae ATCC 51259</name>
    <dbReference type="NCBI Taxonomy" id="626522"/>
    <lineage>
        <taxon>Bacteria</taxon>
        <taxon>Pseudomonadati</taxon>
        <taxon>Bacteroidota</taxon>
        <taxon>Bacteroidia</taxon>
        <taxon>Bacteroidales</taxon>
        <taxon>Prevotellaceae</taxon>
        <taxon>Alloprevotella</taxon>
    </lineage>
</organism>
<sequence>MVKTKSLRALRLLPPNDSMSRANNGLVGANDSLAAANDQTARKRQRIFSAGRAKMRLALSNIPKEAYRIAYSR</sequence>
<feature type="region of interest" description="Disordered" evidence="1">
    <location>
        <begin position="1"/>
        <end position="25"/>
    </location>
</feature>
<dbReference type="HOGENOM" id="CLU_2701753_0_0_10"/>
<dbReference type="Proteomes" id="UP000003460">
    <property type="component" value="Unassembled WGS sequence"/>
</dbReference>
<proteinExistence type="predicted"/>
<gene>
    <name evidence="2" type="ORF">GCWU000325_00621</name>
</gene>
<reference evidence="2" key="1">
    <citation type="submission" date="2009-09" db="EMBL/GenBank/DDBJ databases">
        <authorList>
            <person name="Weinstock G."/>
            <person name="Sodergren E."/>
            <person name="Clifton S."/>
            <person name="Fulton L."/>
            <person name="Fulton B."/>
            <person name="Courtney L."/>
            <person name="Fronick C."/>
            <person name="Harrison M."/>
            <person name="Strong C."/>
            <person name="Farmer C."/>
            <person name="Delahaunty K."/>
            <person name="Markovic C."/>
            <person name="Hall O."/>
            <person name="Minx P."/>
            <person name="Tomlinson C."/>
            <person name="Mitreva M."/>
            <person name="Nelson J."/>
            <person name="Hou S."/>
            <person name="Wollam A."/>
            <person name="Pepin K.H."/>
            <person name="Johnson M."/>
            <person name="Bhonagiri V."/>
            <person name="Nash W.E."/>
            <person name="Warren W."/>
            <person name="Chinwalla A."/>
            <person name="Mardis E.R."/>
            <person name="Wilson R.K."/>
        </authorList>
    </citation>
    <scope>NUCLEOTIDE SEQUENCE [LARGE SCALE GENOMIC DNA]</scope>
    <source>
        <strain evidence="2">ATCC 51259</strain>
    </source>
</reference>
<evidence type="ECO:0000313" key="2">
    <source>
        <dbReference type="EMBL" id="EEX72160.1"/>
    </source>
</evidence>
<keyword evidence="3" id="KW-1185">Reference proteome</keyword>
<name>C9LEJ1_9BACT</name>